<accession>A0ABX7XRY2</accession>
<evidence type="ECO:0000313" key="2">
    <source>
        <dbReference type="Proteomes" id="UP000682195"/>
    </source>
</evidence>
<proteinExistence type="predicted"/>
<sequence length="175" mass="20322">MTQFKPLYKIINKDITLQIGNDVLSISSSIPYIGWEAFQKHISKIISVIYRQKIINRVTRLGHRYVNFFDSNILDKVTMSFQMTEGYLPENVQIITQVQDGDFKSTIQFSNAAIFNNLGIQKEGTIIDIDTFRNYERNEFLENIVSEVNSAHIAEKKLFFSLLKPEFIKDLNPSY</sequence>
<gene>
    <name evidence="1" type="ORF">J5A58_01645</name>
</gene>
<reference evidence="1 2" key="1">
    <citation type="submission" date="2021-03" db="EMBL/GenBank/DDBJ databases">
        <title>Human Oral Microbial Genomes.</title>
        <authorList>
            <person name="Johnston C.D."/>
            <person name="Chen T."/>
            <person name="Dewhirst F.E."/>
        </authorList>
    </citation>
    <scope>NUCLEOTIDE SEQUENCE [LARGE SCALE GENOMIC DNA]</scope>
    <source>
        <strain evidence="1 2">F0054</strain>
    </source>
</reference>
<dbReference type="RefSeq" id="WP_211808108.1">
    <property type="nucleotide sequence ID" value="NZ_CP072361.1"/>
</dbReference>
<evidence type="ECO:0000313" key="1">
    <source>
        <dbReference type="EMBL" id="QUB76170.1"/>
    </source>
</evidence>
<keyword evidence="2" id="KW-1185">Reference proteome</keyword>
<dbReference type="Proteomes" id="UP000682195">
    <property type="component" value="Chromosome 1"/>
</dbReference>
<dbReference type="EMBL" id="CP072361">
    <property type="protein sequence ID" value="QUB76170.1"/>
    <property type="molecule type" value="Genomic_DNA"/>
</dbReference>
<dbReference type="NCBIfam" id="TIGR04255">
    <property type="entry name" value="sporadTIGR04255"/>
    <property type="match status" value="1"/>
</dbReference>
<name>A0ABX7XRY2_9BACT</name>
<dbReference type="InterPro" id="IPR026349">
    <property type="entry name" value="CHP04255"/>
</dbReference>
<organism evidence="1 2">
    <name type="scientific">Prevotella melaninogenica</name>
    <dbReference type="NCBI Taxonomy" id="28132"/>
    <lineage>
        <taxon>Bacteria</taxon>
        <taxon>Pseudomonadati</taxon>
        <taxon>Bacteroidota</taxon>
        <taxon>Bacteroidia</taxon>
        <taxon>Bacteroidales</taxon>
        <taxon>Prevotellaceae</taxon>
        <taxon>Prevotella</taxon>
    </lineage>
</organism>
<protein>
    <submittedName>
        <fullName evidence="1">TIGR04255 family protein</fullName>
    </submittedName>
</protein>